<comment type="caution">
    <text evidence="2">The sequence shown here is derived from an EMBL/GenBank/DDBJ whole genome shotgun (WGS) entry which is preliminary data.</text>
</comment>
<evidence type="ECO:0000313" key="2">
    <source>
        <dbReference type="EMBL" id="MES1919485.1"/>
    </source>
</evidence>
<gene>
    <name evidence="2" type="ORF">MHBO_005290</name>
</gene>
<sequence length="188" mass="22061">MFTSKILDHSNKNGNIKKVDKNKNSDPSKIDKFRQNLDKFIENKITLKKFYNTSILLIQKQIAEKQNIKTAILEITNCLHIFLSFFNQISLKTDIKSNHFVVTNVTLYIICKIADLLLIINWEIVPDSTVTKNILYSKITDTYFCYNTFLLKDCKNVKKCRFLYSLQILKNLKSLLTVLWSPWRIKTS</sequence>
<evidence type="ECO:0000313" key="3">
    <source>
        <dbReference type="Proteomes" id="UP001439008"/>
    </source>
</evidence>
<proteinExistence type="predicted"/>
<protein>
    <submittedName>
        <fullName evidence="2">Uncharacterized protein</fullName>
    </submittedName>
</protein>
<organism evidence="2 3">
    <name type="scientific">Bonamia ostreae</name>
    <dbReference type="NCBI Taxonomy" id="126728"/>
    <lineage>
        <taxon>Eukaryota</taxon>
        <taxon>Sar</taxon>
        <taxon>Rhizaria</taxon>
        <taxon>Endomyxa</taxon>
        <taxon>Ascetosporea</taxon>
        <taxon>Haplosporida</taxon>
        <taxon>Bonamia</taxon>
    </lineage>
</organism>
<dbReference type="EMBL" id="JBDODL010000305">
    <property type="protein sequence ID" value="MES1919485.1"/>
    <property type="molecule type" value="Genomic_DNA"/>
</dbReference>
<name>A0ABV2AIJ7_9EUKA</name>
<evidence type="ECO:0000256" key="1">
    <source>
        <dbReference type="SAM" id="MobiDB-lite"/>
    </source>
</evidence>
<reference evidence="2 3" key="1">
    <citation type="journal article" date="2024" name="BMC Biol.">
        <title>Comparative genomics of Ascetosporea gives new insight into the evolutionary basis for animal parasitism in Rhizaria.</title>
        <authorList>
            <person name="Hiltunen Thoren M."/>
            <person name="Onut-Brannstrom I."/>
            <person name="Alfjorden A."/>
            <person name="Peckova H."/>
            <person name="Swords F."/>
            <person name="Hooper C."/>
            <person name="Holzer A.S."/>
            <person name="Bass D."/>
            <person name="Burki F."/>
        </authorList>
    </citation>
    <scope>NUCLEOTIDE SEQUENCE [LARGE SCALE GENOMIC DNA]</scope>
    <source>
        <strain evidence="2">20-A016</strain>
    </source>
</reference>
<dbReference type="Proteomes" id="UP001439008">
    <property type="component" value="Unassembled WGS sequence"/>
</dbReference>
<accession>A0ABV2AIJ7</accession>
<feature type="region of interest" description="Disordered" evidence="1">
    <location>
        <begin position="1"/>
        <end position="26"/>
    </location>
</feature>
<keyword evidence="3" id="KW-1185">Reference proteome</keyword>